<evidence type="ECO:0000313" key="2">
    <source>
        <dbReference type="Proteomes" id="UP000640299"/>
    </source>
</evidence>
<evidence type="ECO:0000313" key="1">
    <source>
        <dbReference type="EMBL" id="QRN91250.1"/>
    </source>
</evidence>
<dbReference type="Proteomes" id="UP000640299">
    <property type="component" value="Chromosome"/>
</dbReference>
<dbReference type="RefSeq" id="WP_158011154.1">
    <property type="nucleotide sequence ID" value="NZ_CP065792.1"/>
</dbReference>
<organism evidence="1 2">
    <name type="scientific">Mammaliicoccus sciuri</name>
    <name type="common">Staphylococcus sciuri</name>
    <dbReference type="NCBI Taxonomy" id="1296"/>
    <lineage>
        <taxon>Bacteria</taxon>
        <taxon>Bacillati</taxon>
        <taxon>Bacillota</taxon>
        <taxon>Bacilli</taxon>
        <taxon>Bacillales</taxon>
        <taxon>Staphylococcaceae</taxon>
        <taxon>Mammaliicoccus</taxon>
    </lineage>
</organism>
<sequence length="47" mass="5356">MPLFLSYNESYLVYTTGIGEDVILDYIDIINNKKDAPDSFQNAVKIN</sequence>
<reference evidence="1" key="1">
    <citation type="submission" date="2021-02" db="EMBL/GenBank/DDBJ databases">
        <title>cfr and optrA-positive Staphylococcus spp.</title>
        <authorList>
            <person name="Chen L."/>
        </authorList>
    </citation>
    <scope>NUCLEOTIDE SEQUENCE</scope>
    <source>
        <strain evidence="1">GDQ20D70P</strain>
    </source>
</reference>
<proteinExistence type="predicted"/>
<protein>
    <submittedName>
        <fullName evidence="1">Uncharacterized protein</fullName>
    </submittedName>
</protein>
<accession>A0AB37HKB7</accession>
<name>A0AB37HKB7_MAMSC</name>
<dbReference type="AlphaFoldDB" id="A0AB37HKB7"/>
<dbReference type="EMBL" id="CP069389">
    <property type="protein sequence ID" value="QRN91250.1"/>
    <property type="molecule type" value="Genomic_DNA"/>
</dbReference>
<gene>
    <name evidence="1" type="ORF">JRU67_14720</name>
</gene>